<name>A0A6J4N6Z9_9BACT</name>
<dbReference type="Gene3D" id="3.40.30.10">
    <property type="entry name" value="Glutaredoxin"/>
    <property type="match status" value="1"/>
</dbReference>
<sequence>MLTLALGFQVVRLKQRNAVLEANVQLSTRAFMRGTALPLLPVQAAGGRETVLPSLCRARRRLVTVFTQRACKACERVAPLWEEVARSRKDVDVVTVYVDAGPDKSAPASSLPVFMTTAANLGTFVRVGSAPSVMITDSACRVDAAAVGAEGVRSALGQLTR</sequence>
<reference evidence="1" key="1">
    <citation type="submission" date="2020-02" db="EMBL/GenBank/DDBJ databases">
        <authorList>
            <person name="Meier V. D."/>
        </authorList>
    </citation>
    <scope>NUCLEOTIDE SEQUENCE</scope>
    <source>
        <strain evidence="1">AVDCRST_MAG89</strain>
    </source>
</reference>
<evidence type="ECO:0008006" key="2">
    <source>
        <dbReference type="Google" id="ProtNLM"/>
    </source>
</evidence>
<organism evidence="1">
    <name type="scientific">uncultured Gemmatimonadota bacterium</name>
    <dbReference type="NCBI Taxonomy" id="203437"/>
    <lineage>
        <taxon>Bacteria</taxon>
        <taxon>Pseudomonadati</taxon>
        <taxon>Gemmatimonadota</taxon>
        <taxon>environmental samples</taxon>
    </lineage>
</organism>
<proteinExistence type="predicted"/>
<accession>A0A6J4N6Z9</accession>
<dbReference type="AlphaFoldDB" id="A0A6J4N6Z9"/>
<gene>
    <name evidence="1" type="ORF">AVDCRST_MAG89-5276</name>
</gene>
<protein>
    <recommendedName>
        <fullName evidence="2">Thioredoxin domain-containing protein</fullName>
    </recommendedName>
</protein>
<evidence type="ECO:0000313" key="1">
    <source>
        <dbReference type="EMBL" id="CAA9379703.1"/>
    </source>
</evidence>
<dbReference type="SUPFAM" id="SSF52833">
    <property type="entry name" value="Thioredoxin-like"/>
    <property type="match status" value="1"/>
</dbReference>
<dbReference type="InterPro" id="IPR036249">
    <property type="entry name" value="Thioredoxin-like_sf"/>
</dbReference>
<dbReference type="EMBL" id="CADCTV010001107">
    <property type="protein sequence ID" value="CAA9379703.1"/>
    <property type="molecule type" value="Genomic_DNA"/>
</dbReference>